<feature type="transmembrane region" description="Helical" evidence="1">
    <location>
        <begin position="81"/>
        <end position="103"/>
    </location>
</feature>
<sequence>MTTPDNNKNNEIKSIAEKLQLAALVLTFLAPCLLTAGYSFYLGYINTFGLDSSLLNRGFSEAVTETWVVGLRFLLFLFSHMHYAFIWVAIVIACMLYGLAIIVKRRKLGLSNILIDGTLSKENQGPEYFGLTAYRWGLIATAVYELCSYIFWPIAIIIGALFVCILPYQYGTEIASTSVEKYEKEHCITTDSRENSNCVSLVEIAGEQKVLSKGLLITASKSHIALYSEGMTEVWPMRDDVKVVREFKPKAK</sequence>
<evidence type="ECO:0000313" key="2">
    <source>
        <dbReference type="EMBL" id="BCD97163.1"/>
    </source>
</evidence>
<feature type="transmembrane region" description="Helical" evidence="1">
    <location>
        <begin position="149"/>
        <end position="170"/>
    </location>
</feature>
<dbReference type="Proteomes" id="UP001320119">
    <property type="component" value="Chromosome"/>
</dbReference>
<feature type="transmembrane region" description="Helical" evidence="1">
    <location>
        <begin position="21"/>
        <end position="44"/>
    </location>
</feature>
<protein>
    <submittedName>
        <fullName evidence="2">Uncharacterized protein</fullName>
    </submittedName>
</protein>
<evidence type="ECO:0000256" key="1">
    <source>
        <dbReference type="SAM" id="Phobius"/>
    </source>
</evidence>
<evidence type="ECO:0000313" key="3">
    <source>
        <dbReference type="Proteomes" id="UP001320119"/>
    </source>
</evidence>
<accession>A0AAN1WGG9</accession>
<name>A0AAN1WGG9_9GAMM</name>
<organism evidence="2 3">
    <name type="scientific">Marinagarivorans cellulosilyticus</name>
    <dbReference type="NCBI Taxonomy" id="2721545"/>
    <lineage>
        <taxon>Bacteria</taxon>
        <taxon>Pseudomonadati</taxon>
        <taxon>Pseudomonadota</taxon>
        <taxon>Gammaproteobacteria</taxon>
        <taxon>Cellvibrionales</taxon>
        <taxon>Cellvibrionaceae</taxon>
        <taxon>Marinagarivorans</taxon>
    </lineage>
</organism>
<reference evidence="2 3" key="1">
    <citation type="journal article" date="2022" name="IScience">
        <title>An ultrasensitive nanofiber-based assay for enzymatic hydrolysis and deep-sea microbial degradation of cellulose.</title>
        <authorList>
            <person name="Tsudome M."/>
            <person name="Tachioka M."/>
            <person name="Miyazaki M."/>
            <person name="Uchimura K."/>
            <person name="Tsuda M."/>
            <person name="Takaki Y."/>
            <person name="Deguchi S."/>
        </authorList>
    </citation>
    <scope>NUCLEOTIDE SEQUENCE [LARGE SCALE GENOMIC DNA]</scope>
    <source>
        <strain evidence="2 3">GE09</strain>
    </source>
</reference>
<keyword evidence="1" id="KW-0812">Transmembrane</keyword>
<keyword evidence="3" id="KW-1185">Reference proteome</keyword>
<gene>
    <name evidence="2" type="ORF">MARGE09_P1364</name>
</gene>
<dbReference type="AlphaFoldDB" id="A0AAN1WGG9"/>
<proteinExistence type="predicted"/>
<dbReference type="KEGG" id="marq:MARGE09_P1364"/>
<dbReference type="EMBL" id="AP023086">
    <property type="protein sequence ID" value="BCD97163.1"/>
    <property type="molecule type" value="Genomic_DNA"/>
</dbReference>
<keyword evidence="1" id="KW-0472">Membrane</keyword>
<keyword evidence="1" id="KW-1133">Transmembrane helix</keyword>
<dbReference type="RefSeq" id="WP_236986638.1">
    <property type="nucleotide sequence ID" value="NZ_AP023086.1"/>
</dbReference>